<proteinExistence type="inferred from homology"/>
<protein>
    <submittedName>
        <fullName evidence="10">Membrane protein DedA, SNARE-associated domain</fullName>
    </submittedName>
</protein>
<feature type="domain" description="VTT" evidence="9">
    <location>
        <begin position="44"/>
        <end position="163"/>
    </location>
</feature>
<evidence type="ECO:0000256" key="4">
    <source>
        <dbReference type="ARBA" id="ARBA00022692"/>
    </source>
</evidence>
<comment type="subcellular location">
    <subcellularLocation>
        <location evidence="1 7">Cell membrane</location>
        <topology evidence="1 7">Multi-pass membrane protein</topology>
    </subcellularLocation>
</comment>
<dbReference type="PANTHER" id="PTHR30353:SF0">
    <property type="entry name" value="TRANSMEMBRANE PROTEIN"/>
    <property type="match status" value="1"/>
</dbReference>
<dbReference type="GO" id="GO:0005886">
    <property type="term" value="C:plasma membrane"/>
    <property type="evidence" value="ECO:0007669"/>
    <property type="project" value="UniProtKB-SubCell"/>
</dbReference>
<dbReference type="AlphaFoldDB" id="A0A1H1AM24"/>
<feature type="transmembrane region" description="Helical" evidence="7">
    <location>
        <begin position="143"/>
        <end position="166"/>
    </location>
</feature>
<dbReference type="Proteomes" id="UP000199301">
    <property type="component" value="Unassembled WGS sequence"/>
</dbReference>
<keyword evidence="3 7" id="KW-1003">Cell membrane</keyword>
<keyword evidence="11" id="KW-1185">Reference proteome</keyword>
<evidence type="ECO:0000256" key="8">
    <source>
        <dbReference type="SAM" id="MobiDB-lite"/>
    </source>
</evidence>
<dbReference type="Pfam" id="PF09335">
    <property type="entry name" value="VTT_dom"/>
    <property type="match status" value="1"/>
</dbReference>
<dbReference type="EMBL" id="FNKO01000001">
    <property type="protein sequence ID" value="SDQ40765.1"/>
    <property type="molecule type" value="Genomic_DNA"/>
</dbReference>
<feature type="region of interest" description="Disordered" evidence="8">
    <location>
        <begin position="208"/>
        <end position="235"/>
    </location>
</feature>
<sequence length="235" mass="24416">MSVVSELLAAIAGLPRPLLVVVVGALVLGECTLGIGFFVPGESGLLIASAAVTDVGFFLTLSLSVALFAVIGDNIGFLLGRRYGWRMRESTAVRKLGQRHWDRAGGHLRRYGMGAVFLARFLPVVRTLTPAAAGSCGLGYARFLAASLLGGISWAVLHVSIGWLAGASAKYIEHILGGAGWGALGALVLVGLVLWLWRRRSGRRAAQETAAGPVGAEAPDLATGNGTAEDVDRAA</sequence>
<evidence type="ECO:0000256" key="6">
    <source>
        <dbReference type="ARBA" id="ARBA00023136"/>
    </source>
</evidence>
<evidence type="ECO:0000256" key="1">
    <source>
        <dbReference type="ARBA" id="ARBA00004651"/>
    </source>
</evidence>
<evidence type="ECO:0000313" key="10">
    <source>
        <dbReference type="EMBL" id="SDQ40765.1"/>
    </source>
</evidence>
<evidence type="ECO:0000256" key="7">
    <source>
        <dbReference type="RuleBase" id="RU367016"/>
    </source>
</evidence>
<dbReference type="InterPro" id="IPR032818">
    <property type="entry name" value="DedA-like"/>
</dbReference>
<name>A0A1H1AM24_9ACTN</name>
<dbReference type="RefSeq" id="WP_092522169.1">
    <property type="nucleotide sequence ID" value="NZ_FNKO01000001.1"/>
</dbReference>
<feature type="transmembrane region" description="Helical" evidence="7">
    <location>
        <begin position="18"/>
        <end position="38"/>
    </location>
</feature>
<organism evidence="10 11">
    <name type="scientific">Actinopolyspora saharensis</name>
    <dbReference type="NCBI Taxonomy" id="995062"/>
    <lineage>
        <taxon>Bacteria</taxon>
        <taxon>Bacillati</taxon>
        <taxon>Actinomycetota</taxon>
        <taxon>Actinomycetes</taxon>
        <taxon>Actinopolysporales</taxon>
        <taxon>Actinopolysporaceae</taxon>
        <taxon>Actinopolyspora</taxon>
    </lineage>
</organism>
<evidence type="ECO:0000259" key="9">
    <source>
        <dbReference type="Pfam" id="PF09335"/>
    </source>
</evidence>
<keyword evidence="4 7" id="KW-0812">Transmembrane</keyword>
<keyword evidence="6 7" id="KW-0472">Membrane</keyword>
<dbReference type="STRING" id="995062.SAMN04489718_1646"/>
<evidence type="ECO:0000256" key="3">
    <source>
        <dbReference type="ARBA" id="ARBA00022475"/>
    </source>
</evidence>
<accession>A0A1H1AM24</accession>
<evidence type="ECO:0000313" key="11">
    <source>
        <dbReference type="Proteomes" id="UP000199301"/>
    </source>
</evidence>
<dbReference type="OrthoDB" id="9813426at2"/>
<comment type="similarity">
    <text evidence="2 7">Belongs to the DedA family.</text>
</comment>
<keyword evidence="5 7" id="KW-1133">Transmembrane helix</keyword>
<reference evidence="11" key="1">
    <citation type="submission" date="2016-10" db="EMBL/GenBank/DDBJ databases">
        <authorList>
            <person name="Varghese N."/>
            <person name="Submissions S."/>
        </authorList>
    </citation>
    <scope>NUCLEOTIDE SEQUENCE [LARGE SCALE GENOMIC DNA]</scope>
    <source>
        <strain evidence="11">DSM 45459</strain>
    </source>
</reference>
<dbReference type="PANTHER" id="PTHR30353">
    <property type="entry name" value="INNER MEMBRANE PROTEIN DEDA-RELATED"/>
    <property type="match status" value="1"/>
</dbReference>
<feature type="transmembrane region" description="Helical" evidence="7">
    <location>
        <begin position="58"/>
        <end position="79"/>
    </location>
</feature>
<evidence type="ECO:0000256" key="2">
    <source>
        <dbReference type="ARBA" id="ARBA00010792"/>
    </source>
</evidence>
<feature type="transmembrane region" description="Helical" evidence="7">
    <location>
        <begin position="178"/>
        <end position="197"/>
    </location>
</feature>
<dbReference type="InterPro" id="IPR032816">
    <property type="entry name" value="VTT_dom"/>
</dbReference>
<gene>
    <name evidence="10" type="ORF">SAMN04489718_1646</name>
</gene>
<evidence type="ECO:0000256" key="5">
    <source>
        <dbReference type="ARBA" id="ARBA00022989"/>
    </source>
</evidence>